<keyword evidence="5" id="KW-0378">Hydrolase</keyword>
<protein>
    <recommendedName>
        <fullName evidence="9">pancreatic elastase</fullName>
        <ecNumber evidence="9">3.4.21.36</ecNumber>
    </recommendedName>
</protein>
<proteinExistence type="predicted"/>
<evidence type="ECO:0000256" key="3">
    <source>
        <dbReference type="ARBA" id="ARBA00022525"/>
    </source>
</evidence>
<comment type="subcellular location">
    <subcellularLocation>
        <location evidence="2">Secreted</location>
    </subcellularLocation>
</comment>
<accession>A0A7K4YMY1</accession>
<keyword evidence="3" id="KW-0964">Secreted</keyword>
<dbReference type="OrthoDB" id="10061449at2759"/>
<dbReference type="PANTHER" id="PTHR24257:SF0">
    <property type="entry name" value="CHYMOTRYPSIN-LIKE ELASTASE FAMILY MEMBER 1"/>
    <property type="match status" value="1"/>
</dbReference>
<dbReference type="SUPFAM" id="SSF50494">
    <property type="entry name" value="Trypsin-like serine proteases"/>
    <property type="match status" value="1"/>
</dbReference>
<evidence type="ECO:0000256" key="7">
    <source>
        <dbReference type="ARBA" id="ARBA00022837"/>
    </source>
</evidence>
<comment type="catalytic activity">
    <reaction evidence="8">
        <text>Hydrolysis of proteins, including elastin. Preferential cleavage: Ala-|-Xaa.</text>
        <dbReference type="EC" id="3.4.21.36"/>
    </reaction>
</comment>
<dbReference type="PRINTS" id="PR00722">
    <property type="entry name" value="CHYMOTRYPSIN"/>
</dbReference>
<evidence type="ECO:0000256" key="2">
    <source>
        <dbReference type="ARBA" id="ARBA00004613"/>
    </source>
</evidence>
<evidence type="ECO:0000256" key="5">
    <source>
        <dbReference type="ARBA" id="ARBA00022801"/>
    </source>
</evidence>
<sequence>GYYSPICGGTLISGYWVMTQPIASACEPPGARYQVALGEHDLLKVDGIKHYIDVDRVFIHEGWNPSEIVNGDDIALLRLTASAYDNGFIEIGVLPSEGDILPNDHFCYITGWGAVSGKQGKGGAAVRTDCRRLCCRWLTMRSAPRKTGGGSQVKTSMICAGGDGVKARCSGDSRGPLNCYRNNRWEVHGIVSFGLDPYCNIYKKPTVFTRVSAYVDWI</sequence>
<dbReference type="InterPro" id="IPR050850">
    <property type="entry name" value="Peptidase_S1_Elastase_sf"/>
</dbReference>
<gene>
    <name evidence="11" type="primary">Cela1</name>
    <name evidence="11" type="ORF">BUCABY_R09718</name>
</gene>
<dbReference type="Gene3D" id="2.40.10.10">
    <property type="entry name" value="Trypsin-like serine proteases"/>
    <property type="match status" value="2"/>
</dbReference>
<feature type="non-terminal residue" evidence="11">
    <location>
        <position position="218"/>
    </location>
</feature>
<feature type="domain" description="Peptidase S1" evidence="10">
    <location>
        <begin position="1"/>
        <end position="218"/>
    </location>
</feature>
<feature type="non-terminal residue" evidence="11">
    <location>
        <position position="1"/>
    </location>
</feature>
<dbReference type="GO" id="GO:0006508">
    <property type="term" value="P:proteolysis"/>
    <property type="evidence" value="ECO:0007669"/>
    <property type="project" value="UniProtKB-KW"/>
</dbReference>
<comment type="caution">
    <text evidence="11">The sequence shown here is derived from an EMBL/GenBank/DDBJ whole genome shotgun (WGS) entry which is preliminary data.</text>
</comment>
<dbReference type="GO" id="GO:0004252">
    <property type="term" value="F:serine-type endopeptidase activity"/>
    <property type="evidence" value="ECO:0007669"/>
    <property type="project" value="UniProtKB-EC"/>
</dbReference>
<evidence type="ECO:0000256" key="4">
    <source>
        <dbReference type="ARBA" id="ARBA00022670"/>
    </source>
</evidence>
<dbReference type="InterPro" id="IPR043504">
    <property type="entry name" value="Peptidase_S1_PA_chymotrypsin"/>
</dbReference>
<reference evidence="11 12" key="1">
    <citation type="submission" date="2019-09" db="EMBL/GenBank/DDBJ databases">
        <title>Bird 10,000 Genomes (B10K) Project - Family phase.</title>
        <authorList>
            <person name="Zhang G."/>
        </authorList>
    </citation>
    <scope>NUCLEOTIDE SEQUENCE [LARGE SCALE GENOMIC DNA]</scope>
    <source>
        <strain evidence="11">B10K-DU-012-80</strain>
    </source>
</reference>
<dbReference type="EC" id="3.4.21.36" evidence="9"/>
<dbReference type="InterPro" id="IPR001254">
    <property type="entry name" value="Trypsin_dom"/>
</dbReference>
<keyword evidence="12" id="KW-1185">Reference proteome</keyword>
<evidence type="ECO:0000256" key="8">
    <source>
        <dbReference type="ARBA" id="ARBA00036864"/>
    </source>
</evidence>
<evidence type="ECO:0000313" key="12">
    <source>
        <dbReference type="Proteomes" id="UP000551127"/>
    </source>
</evidence>
<dbReference type="EMBL" id="VYZL01002717">
    <property type="protein sequence ID" value="NWR60372.1"/>
    <property type="molecule type" value="Genomic_DNA"/>
</dbReference>
<dbReference type="CDD" id="cd00190">
    <property type="entry name" value="Tryp_SPc"/>
    <property type="match status" value="1"/>
</dbReference>
<keyword evidence="7" id="KW-0106">Calcium</keyword>
<name>A0A7K4YMY1_BUCAB</name>
<dbReference type="GO" id="GO:0005615">
    <property type="term" value="C:extracellular space"/>
    <property type="evidence" value="ECO:0007669"/>
    <property type="project" value="TreeGrafter"/>
</dbReference>
<evidence type="ECO:0000313" key="11">
    <source>
        <dbReference type="EMBL" id="NWR60372.1"/>
    </source>
</evidence>
<keyword evidence="6" id="KW-0720">Serine protease</keyword>
<evidence type="ECO:0000256" key="6">
    <source>
        <dbReference type="ARBA" id="ARBA00022825"/>
    </source>
</evidence>
<organism evidence="11 12">
    <name type="scientific">Bucorvus abyssinicus</name>
    <name type="common">Northern ground-hornbill</name>
    <name type="synonym">Abyssinian ground-hornbill</name>
    <dbReference type="NCBI Taxonomy" id="153643"/>
    <lineage>
        <taxon>Eukaryota</taxon>
        <taxon>Metazoa</taxon>
        <taxon>Chordata</taxon>
        <taxon>Craniata</taxon>
        <taxon>Vertebrata</taxon>
        <taxon>Euteleostomi</taxon>
        <taxon>Archelosauria</taxon>
        <taxon>Archosauria</taxon>
        <taxon>Dinosauria</taxon>
        <taxon>Saurischia</taxon>
        <taxon>Theropoda</taxon>
        <taxon>Coelurosauria</taxon>
        <taxon>Aves</taxon>
        <taxon>Neognathae</taxon>
        <taxon>Neoaves</taxon>
        <taxon>Telluraves</taxon>
        <taxon>Coraciimorphae</taxon>
        <taxon>Bucerotiformes</taxon>
        <taxon>Bucorvidae</taxon>
        <taxon>Bucorvus</taxon>
    </lineage>
</organism>
<dbReference type="AlphaFoldDB" id="A0A7K4YMY1"/>
<dbReference type="InterPro" id="IPR009003">
    <property type="entry name" value="Peptidase_S1_PA"/>
</dbReference>
<keyword evidence="4" id="KW-0645">Protease</keyword>
<dbReference type="Pfam" id="PF00089">
    <property type="entry name" value="Trypsin"/>
    <property type="match status" value="1"/>
</dbReference>
<evidence type="ECO:0000259" key="10">
    <source>
        <dbReference type="PROSITE" id="PS50240"/>
    </source>
</evidence>
<dbReference type="PANTHER" id="PTHR24257">
    <property type="entry name" value="CHYMOTRYPSIN-LIKE ELASTASE FAMILY MEMBER"/>
    <property type="match status" value="1"/>
</dbReference>
<dbReference type="Proteomes" id="UP000551127">
    <property type="component" value="Unassembled WGS sequence"/>
</dbReference>
<comment type="cofactor">
    <cofactor evidence="1">
        <name>Ca(2+)</name>
        <dbReference type="ChEBI" id="CHEBI:29108"/>
    </cofactor>
</comment>
<dbReference type="SMART" id="SM00020">
    <property type="entry name" value="Tryp_SPc"/>
    <property type="match status" value="1"/>
</dbReference>
<dbReference type="InterPro" id="IPR001314">
    <property type="entry name" value="Peptidase_S1A"/>
</dbReference>
<evidence type="ECO:0000256" key="1">
    <source>
        <dbReference type="ARBA" id="ARBA00001913"/>
    </source>
</evidence>
<dbReference type="PROSITE" id="PS50240">
    <property type="entry name" value="TRYPSIN_DOM"/>
    <property type="match status" value="1"/>
</dbReference>
<evidence type="ECO:0000256" key="9">
    <source>
        <dbReference type="ARBA" id="ARBA00039015"/>
    </source>
</evidence>